<sequence length="560" mass="58366">MGGGPKLRPTSPQRGPYAPPVVEPSPGMALFSRFIKLVLDDPDASHDNYFRADLANDANIAVYCVMFGAREDATMTRVLVVLNDVMHLVMLHAPVLMLAAELAPLNLTCRELPSLLLRLPLMAVVLGSLRLTVVSAVLEEIQALPLSAERKRCARRMFVRAFGAAAAASSALPTTPQQDIEETTEVFYQAANASMDTDLAAGGQPELAPLMKAALRFYRTFIREINYRKLVIARNRVADAPAAAATATVTAFLTELCRQREAAWGKEAVRTAAAALGEQAQVLAALEAASGAATGTGGAKGLGTGAEGPGAAQHAPRAAAGVAGAGDGVGDVSPSAPVPAAPSLSAPPAPAPSAAAAGAPSEEEEEAAQQAPPAEEAAGAGDAGGDVSPDQLAEFTTSLVRALDQPDDWAASLHGLSFRMGPDGYGLQRLPASSTDRIASMASTLARLCNGGGARSLPGLPDPMATLRRFLAPGAVALEAYDFLERAQPVKVGLPLPPPPQREQPPPAPPPPQQQQQQQRQGQGQGPIQDRQAMGALRRRRQSVYQRMAAMKLQGSKDSN</sequence>
<name>A0A836BQ43_9CHLO</name>
<feature type="compositionally biased region" description="Low complexity" evidence="1">
    <location>
        <begin position="309"/>
        <end position="322"/>
    </location>
</feature>
<feature type="compositionally biased region" description="Low complexity" evidence="1">
    <location>
        <begin position="368"/>
        <end position="390"/>
    </location>
</feature>
<reference evidence="2" key="1">
    <citation type="journal article" date="2020" name="bioRxiv">
        <title>Comparative genomics of Chlamydomonas.</title>
        <authorList>
            <person name="Craig R.J."/>
            <person name="Hasan A.R."/>
            <person name="Ness R.W."/>
            <person name="Keightley P.D."/>
        </authorList>
    </citation>
    <scope>NUCLEOTIDE SEQUENCE</scope>
    <source>
        <strain evidence="2">CCAP 11/70</strain>
    </source>
</reference>
<feature type="region of interest" description="Disordered" evidence="1">
    <location>
        <begin position="294"/>
        <end position="390"/>
    </location>
</feature>
<gene>
    <name evidence="2" type="ORF">HYH03_017736</name>
</gene>
<feature type="compositionally biased region" description="Pro residues" evidence="1">
    <location>
        <begin position="495"/>
        <end position="513"/>
    </location>
</feature>
<feature type="compositionally biased region" description="Gly residues" evidence="1">
    <location>
        <begin position="294"/>
        <end position="308"/>
    </location>
</feature>
<feature type="compositionally biased region" description="Low complexity" evidence="1">
    <location>
        <begin position="514"/>
        <end position="532"/>
    </location>
</feature>
<feature type="region of interest" description="Disordered" evidence="1">
    <location>
        <begin position="491"/>
        <end position="543"/>
    </location>
</feature>
<proteinExistence type="predicted"/>
<evidence type="ECO:0000313" key="3">
    <source>
        <dbReference type="Proteomes" id="UP000612055"/>
    </source>
</evidence>
<keyword evidence="3" id="KW-1185">Reference proteome</keyword>
<comment type="caution">
    <text evidence="2">The sequence shown here is derived from an EMBL/GenBank/DDBJ whole genome shotgun (WGS) entry which is preliminary data.</text>
</comment>
<dbReference type="Proteomes" id="UP000612055">
    <property type="component" value="Unassembled WGS sequence"/>
</dbReference>
<evidence type="ECO:0000313" key="2">
    <source>
        <dbReference type="EMBL" id="KAG2483384.1"/>
    </source>
</evidence>
<organism evidence="2 3">
    <name type="scientific">Edaphochlamys debaryana</name>
    <dbReference type="NCBI Taxonomy" id="47281"/>
    <lineage>
        <taxon>Eukaryota</taxon>
        <taxon>Viridiplantae</taxon>
        <taxon>Chlorophyta</taxon>
        <taxon>core chlorophytes</taxon>
        <taxon>Chlorophyceae</taxon>
        <taxon>CS clade</taxon>
        <taxon>Chlamydomonadales</taxon>
        <taxon>Chlamydomonadales incertae sedis</taxon>
        <taxon>Edaphochlamys</taxon>
    </lineage>
</organism>
<evidence type="ECO:0000256" key="1">
    <source>
        <dbReference type="SAM" id="MobiDB-lite"/>
    </source>
</evidence>
<dbReference type="EMBL" id="JAEHOE010000178">
    <property type="protein sequence ID" value="KAG2483384.1"/>
    <property type="molecule type" value="Genomic_DNA"/>
</dbReference>
<accession>A0A836BQ43</accession>
<dbReference type="AlphaFoldDB" id="A0A836BQ43"/>
<feature type="compositionally biased region" description="Pro residues" evidence="1">
    <location>
        <begin position="336"/>
        <end position="351"/>
    </location>
</feature>
<protein>
    <submittedName>
        <fullName evidence="2">Uncharacterized protein</fullName>
    </submittedName>
</protein>